<dbReference type="Proteomes" id="UP000078046">
    <property type="component" value="Unassembled WGS sequence"/>
</dbReference>
<accession>A0A177B3R8</accession>
<proteinExistence type="predicted"/>
<sequence length="239" mass="28236">MYQVFNEKFITDFDLLSLSSVISTEKCNLKRQLSYKRRSVCPYVENTKSYSRFVPNITMPNSNEKLLSPPTPRTVRVFVHNEEPIPVVNINKDKKLPYVSGSILKSKPISTLKSNKKKYRNSYTKRKFLPKSNDTTLDNNLVAFCLDNFNKEISIDFSKQGGNNQNYEFEYIDYNELYEIMTEIERNQIIIRLKKIKITYQKKLRNVLKSITVRNSKMKDNYLNRISEIQKIIQIFLNE</sequence>
<dbReference type="EMBL" id="LWCA01000365">
    <property type="protein sequence ID" value="OAF68919.1"/>
    <property type="molecule type" value="Genomic_DNA"/>
</dbReference>
<protein>
    <submittedName>
        <fullName evidence="1">Uncharacterized protein</fullName>
    </submittedName>
</protein>
<name>A0A177B3R8_9BILA</name>
<organism evidence="1 2">
    <name type="scientific">Intoshia linei</name>
    <dbReference type="NCBI Taxonomy" id="1819745"/>
    <lineage>
        <taxon>Eukaryota</taxon>
        <taxon>Metazoa</taxon>
        <taxon>Spiralia</taxon>
        <taxon>Lophotrochozoa</taxon>
        <taxon>Mesozoa</taxon>
        <taxon>Orthonectida</taxon>
        <taxon>Rhopaluridae</taxon>
        <taxon>Intoshia</taxon>
    </lineage>
</organism>
<gene>
    <name evidence="1" type="ORF">A3Q56_03333</name>
</gene>
<reference evidence="1 2" key="1">
    <citation type="submission" date="2016-04" db="EMBL/GenBank/DDBJ databases">
        <title>The genome of Intoshia linei affirms orthonectids as highly simplified spiralians.</title>
        <authorList>
            <person name="Mikhailov K.V."/>
            <person name="Slusarev G.S."/>
            <person name="Nikitin M.A."/>
            <person name="Logacheva M.D."/>
            <person name="Penin A."/>
            <person name="Aleoshin V."/>
            <person name="Panchin Y.V."/>
        </authorList>
    </citation>
    <scope>NUCLEOTIDE SEQUENCE [LARGE SCALE GENOMIC DNA]</scope>
    <source>
        <strain evidence="1">Intl2013</strain>
        <tissue evidence="1">Whole animal</tissue>
    </source>
</reference>
<keyword evidence="2" id="KW-1185">Reference proteome</keyword>
<comment type="caution">
    <text evidence="1">The sequence shown here is derived from an EMBL/GenBank/DDBJ whole genome shotgun (WGS) entry which is preliminary data.</text>
</comment>
<dbReference type="AlphaFoldDB" id="A0A177B3R8"/>
<evidence type="ECO:0000313" key="2">
    <source>
        <dbReference type="Proteomes" id="UP000078046"/>
    </source>
</evidence>
<evidence type="ECO:0000313" key="1">
    <source>
        <dbReference type="EMBL" id="OAF68919.1"/>
    </source>
</evidence>